<feature type="transmembrane region" description="Helical" evidence="1">
    <location>
        <begin position="135"/>
        <end position="159"/>
    </location>
</feature>
<evidence type="ECO:0000256" key="1">
    <source>
        <dbReference type="SAM" id="Phobius"/>
    </source>
</evidence>
<gene>
    <name evidence="2" type="ORF">JL2886_01866</name>
</gene>
<sequence>MFARIIGAATRGVLVALLIAMPSLLLPVSATESPEIIVFMALLGGTLTFAEYFSSFPSFVEFRQAPPLNRMRFLSLFAMVGLLSLLARHPLDPTGLTALVHEVAARLGAGMDFAYSPVQLTTLMMPADVPDATVLAVRSAAGISYLVAALSIITFALAVRIGNWPLGNGAFNVWVNLPLFDPTTGGDVVIRLQRDGRVNMVIGALLPFAIPAAIKLASGIIDPAVFAAPQTLVWTVSAWAFVPASMIMRGLALLRVAELIAQRRRAAYADPETLQTA</sequence>
<feature type="transmembrane region" description="Helical" evidence="1">
    <location>
        <begin position="12"/>
        <end position="30"/>
    </location>
</feature>
<organism evidence="2 3">
    <name type="scientific">Phaeobacter gallaeciensis</name>
    <dbReference type="NCBI Taxonomy" id="60890"/>
    <lineage>
        <taxon>Bacteria</taxon>
        <taxon>Pseudomonadati</taxon>
        <taxon>Pseudomonadota</taxon>
        <taxon>Alphaproteobacteria</taxon>
        <taxon>Rhodobacterales</taxon>
        <taxon>Roseobacteraceae</taxon>
        <taxon>Phaeobacter</taxon>
    </lineage>
</organism>
<feature type="transmembrane region" description="Helical" evidence="1">
    <location>
        <begin position="233"/>
        <end position="254"/>
    </location>
</feature>
<feature type="transmembrane region" description="Helical" evidence="1">
    <location>
        <begin position="200"/>
        <end position="221"/>
    </location>
</feature>
<dbReference type="AlphaFoldDB" id="A0A1B0ZRR0"/>
<accession>A0A1B0ZRR0</accession>
<dbReference type="Proteomes" id="UP000092565">
    <property type="component" value="Chromosome"/>
</dbReference>
<proteinExistence type="predicted"/>
<name>A0A1B0ZRR0_9RHOB</name>
<feature type="transmembrane region" description="Helical" evidence="1">
    <location>
        <begin position="36"/>
        <end position="53"/>
    </location>
</feature>
<dbReference type="OrthoDB" id="7738422at2"/>
<dbReference type="EMBL" id="CP015124">
    <property type="protein sequence ID" value="ANP36774.1"/>
    <property type="molecule type" value="Genomic_DNA"/>
</dbReference>
<keyword evidence="1" id="KW-1133">Transmembrane helix</keyword>
<keyword evidence="1" id="KW-0812">Transmembrane</keyword>
<evidence type="ECO:0000313" key="2">
    <source>
        <dbReference type="EMBL" id="ANP36774.1"/>
    </source>
</evidence>
<evidence type="ECO:0000313" key="3">
    <source>
        <dbReference type="Proteomes" id="UP000092565"/>
    </source>
</evidence>
<feature type="transmembrane region" description="Helical" evidence="1">
    <location>
        <begin position="73"/>
        <end position="91"/>
    </location>
</feature>
<keyword evidence="1" id="KW-0472">Membrane</keyword>
<dbReference type="PATRIC" id="fig|60890.4.peg.1820"/>
<dbReference type="RefSeq" id="WP_065271698.1">
    <property type="nucleotide sequence ID" value="NZ_CP015124.1"/>
</dbReference>
<keyword evidence="3" id="KW-1185">Reference proteome</keyword>
<reference evidence="2 3" key="1">
    <citation type="submission" date="2016-04" db="EMBL/GenBank/DDBJ databases">
        <authorList>
            <person name="Evans L.H."/>
            <person name="Alamgir A."/>
            <person name="Owens N."/>
            <person name="Weber N.D."/>
            <person name="Virtaneva K."/>
            <person name="Barbian K."/>
            <person name="Babar A."/>
            <person name="Rosenke K."/>
        </authorList>
    </citation>
    <scope>NUCLEOTIDE SEQUENCE [LARGE SCALE GENOMIC DNA]</scope>
    <source>
        <strain evidence="2 3">JL2886</strain>
    </source>
</reference>
<protein>
    <submittedName>
        <fullName evidence="2">Membrane protein</fullName>
    </submittedName>
</protein>